<comment type="caution">
    <text evidence="1">The sequence shown here is derived from an EMBL/GenBank/DDBJ whole genome shotgun (WGS) entry which is preliminary data.</text>
</comment>
<dbReference type="EMBL" id="QDFR01000003">
    <property type="protein sequence ID" value="PVE54005.1"/>
    <property type="molecule type" value="Genomic_DNA"/>
</dbReference>
<sequence>MSQYADHLPIFIRARLLQMMSALEKVGATPIEGTALHAFSYFANALSPLWDLQPLEEAVLKDAASPYFPSLQRQIDGLVGSGLLNISTLSSVQTGGGSRLEASFFLNRTRAKPVLNVLATLPDEQQTEVFLVELADAFVKIRPDRRDEAAEVDASYSDPAIADGRFVSFRLGSRTRLETPSLAVAESFQRFAPDNVTLSNAQKLVMYMHLMKRRAHG</sequence>
<dbReference type="AlphaFoldDB" id="A0AA92C2W6"/>
<name>A0AA92C2W6_RHIRH</name>
<dbReference type="RefSeq" id="WP_116493119.1">
    <property type="nucleotide sequence ID" value="NZ_QDFR01000003.1"/>
</dbReference>
<evidence type="ECO:0000313" key="2">
    <source>
        <dbReference type="Proteomes" id="UP000244335"/>
    </source>
</evidence>
<dbReference type="Proteomes" id="UP000244335">
    <property type="component" value="Unassembled WGS sequence"/>
</dbReference>
<protein>
    <submittedName>
        <fullName evidence="1">Uncharacterized protein</fullName>
    </submittedName>
</protein>
<proteinExistence type="predicted"/>
<accession>A0AA92C2W6</accession>
<gene>
    <name evidence="1" type="ORF">DC430_12190</name>
</gene>
<organism evidence="1 2">
    <name type="scientific">Rhizobium rhizogenes</name>
    <name type="common">Agrobacterium rhizogenes</name>
    <dbReference type="NCBI Taxonomy" id="359"/>
    <lineage>
        <taxon>Bacteria</taxon>
        <taxon>Pseudomonadati</taxon>
        <taxon>Pseudomonadota</taxon>
        <taxon>Alphaproteobacteria</taxon>
        <taxon>Hyphomicrobiales</taxon>
        <taxon>Rhizobiaceae</taxon>
        <taxon>Rhizobium/Agrobacterium group</taxon>
        <taxon>Rhizobium</taxon>
    </lineage>
</organism>
<reference evidence="1 2" key="1">
    <citation type="submission" date="2018-04" db="EMBL/GenBank/DDBJ databases">
        <authorList>
            <person name="Hagen T."/>
        </authorList>
    </citation>
    <scope>NUCLEOTIDE SEQUENCE [LARGE SCALE GENOMIC DNA]</scope>
    <source>
        <strain evidence="1 2">TPD7009</strain>
    </source>
</reference>
<evidence type="ECO:0000313" key="1">
    <source>
        <dbReference type="EMBL" id="PVE54005.1"/>
    </source>
</evidence>